<proteinExistence type="predicted"/>
<name>A0AAW1VW86_RUBAR</name>
<organism evidence="2 3">
    <name type="scientific">Rubus argutus</name>
    <name type="common">Southern blackberry</name>
    <dbReference type="NCBI Taxonomy" id="59490"/>
    <lineage>
        <taxon>Eukaryota</taxon>
        <taxon>Viridiplantae</taxon>
        <taxon>Streptophyta</taxon>
        <taxon>Embryophyta</taxon>
        <taxon>Tracheophyta</taxon>
        <taxon>Spermatophyta</taxon>
        <taxon>Magnoliopsida</taxon>
        <taxon>eudicotyledons</taxon>
        <taxon>Gunneridae</taxon>
        <taxon>Pentapetalae</taxon>
        <taxon>rosids</taxon>
        <taxon>fabids</taxon>
        <taxon>Rosales</taxon>
        <taxon>Rosaceae</taxon>
        <taxon>Rosoideae</taxon>
        <taxon>Rosoideae incertae sedis</taxon>
        <taxon>Rubus</taxon>
    </lineage>
</organism>
<sequence>MIVCSQLPIATPNYSCPLWYTYSATSSIRYGPLLFAVLWYTYSATSSIRYGRCYLQYSKSPIEDPPRSLHISVPYKVSVKPPTPRAASKPSTGAAPSPSSSPKDDKANSSNSNTNDMLSLPCQTQPTEDDKPEV</sequence>
<evidence type="ECO:0000313" key="2">
    <source>
        <dbReference type="EMBL" id="KAK9911153.1"/>
    </source>
</evidence>
<protein>
    <submittedName>
        <fullName evidence="2">Uncharacterized protein</fullName>
    </submittedName>
</protein>
<comment type="caution">
    <text evidence="2">The sequence shown here is derived from an EMBL/GenBank/DDBJ whole genome shotgun (WGS) entry which is preliminary data.</text>
</comment>
<dbReference type="Proteomes" id="UP001457282">
    <property type="component" value="Unassembled WGS sequence"/>
</dbReference>
<reference evidence="2 3" key="1">
    <citation type="journal article" date="2023" name="G3 (Bethesda)">
        <title>A chromosome-length genome assembly and annotation of blackberry (Rubus argutus, cv. 'Hillquist').</title>
        <authorList>
            <person name="Bruna T."/>
            <person name="Aryal R."/>
            <person name="Dudchenko O."/>
            <person name="Sargent D.J."/>
            <person name="Mead D."/>
            <person name="Buti M."/>
            <person name="Cavallini A."/>
            <person name="Hytonen T."/>
            <person name="Andres J."/>
            <person name="Pham M."/>
            <person name="Weisz D."/>
            <person name="Mascagni F."/>
            <person name="Usai G."/>
            <person name="Natali L."/>
            <person name="Bassil N."/>
            <person name="Fernandez G.E."/>
            <person name="Lomsadze A."/>
            <person name="Armour M."/>
            <person name="Olukolu B."/>
            <person name="Poorten T."/>
            <person name="Britton C."/>
            <person name="Davik J."/>
            <person name="Ashrafi H."/>
            <person name="Aiden E.L."/>
            <person name="Borodovsky M."/>
            <person name="Worthington M."/>
        </authorList>
    </citation>
    <scope>NUCLEOTIDE SEQUENCE [LARGE SCALE GENOMIC DNA]</scope>
    <source>
        <strain evidence="2">PI 553951</strain>
    </source>
</reference>
<keyword evidence="3" id="KW-1185">Reference proteome</keyword>
<dbReference type="AlphaFoldDB" id="A0AAW1VW86"/>
<evidence type="ECO:0000313" key="3">
    <source>
        <dbReference type="Proteomes" id="UP001457282"/>
    </source>
</evidence>
<gene>
    <name evidence="2" type="ORF">M0R45_035076</name>
</gene>
<evidence type="ECO:0000256" key="1">
    <source>
        <dbReference type="SAM" id="MobiDB-lite"/>
    </source>
</evidence>
<feature type="compositionally biased region" description="Low complexity" evidence="1">
    <location>
        <begin position="86"/>
        <end position="101"/>
    </location>
</feature>
<accession>A0AAW1VW86</accession>
<dbReference type="EMBL" id="JBEDUW010000007">
    <property type="protein sequence ID" value="KAK9911153.1"/>
    <property type="molecule type" value="Genomic_DNA"/>
</dbReference>
<feature type="region of interest" description="Disordered" evidence="1">
    <location>
        <begin position="73"/>
        <end position="134"/>
    </location>
</feature>